<feature type="transmembrane region" description="Helical" evidence="6">
    <location>
        <begin position="188"/>
        <end position="212"/>
    </location>
</feature>
<protein>
    <submittedName>
        <fullName evidence="7">Oligosaccharide flippase family protein</fullName>
    </submittedName>
</protein>
<evidence type="ECO:0000256" key="3">
    <source>
        <dbReference type="ARBA" id="ARBA00022692"/>
    </source>
</evidence>
<dbReference type="PIRSF" id="PIRSF038958">
    <property type="entry name" value="PG_synth_SpoVB"/>
    <property type="match status" value="1"/>
</dbReference>
<dbReference type="Proteomes" id="UP001596143">
    <property type="component" value="Unassembled WGS sequence"/>
</dbReference>
<reference evidence="8" key="1">
    <citation type="journal article" date="2019" name="Int. J. Syst. Evol. Microbiol.">
        <title>The Global Catalogue of Microorganisms (GCM) 10K type strain sequencing project: providing services to taxonomists for standard genome sequencing and annotation.</title>
        <authorList>
            <consortium name="The Broad Institute Genomics Platform"/>
            <consortium name="The Broad Institute Genome Sequencing Center for Infectious Disease"/>
            <person name="Wu L."/>
            <person name="Ma J."/>
        </authorList>
    </citation>
    <scope>NUCLEOTIDE SEQUENCE [LARGE SCALE GENOMIC DNA]</scope>
    <source>
        <strain evidence="8">CGMCC 1.15790</strain>
    </source>
</reference>
<feature type="transmembrane region" description="Helical" evidence="6">
    <location>
        <begin position="164"/>
        <end position="182"/>
    </location>
</feature>
<name>A0ABW0U9T8_9BACI</name>
<feature type="transmembrane region" description="Helical" evidence="6">
    <location>
        <begin position="12"/>
        <end position="31"/>
    </location>
</feature>
<evidence type="ECO:0000313" key="7">
    <source>
        <dbReference type="EMBL" id="MFC5629065.1"/>
    </source>
</evidence>
<dbReference type="PANTHER" id="PTHR30250">
    <property type="entry name" value="PST FAMILY PREDICTED COLANIC ACID TRANSPORTER"/>
    <property type="match status" value="1"/>
</dbReference>
<comment type="caution">
    <text evidence="7">The sequence shown here is derived from an EMBL/GenBank/DDBJ whole genome shotgun (WGS) entry which is preliminary data.</text>
</comment>
<dbReference type="InterPro" id="IPR050833">
    <property type="entry name" value="Poly_Biosynth_Transport"/>
</dbReference>
<keyword evidence="3 6" id="KW-0812">Transmembrane</keyword>
<accession>A0ABW0U9T8</accession>
<evidence type="ECO:0000313" key="8">
    <source>
        <dbReference type="Proteomes" id="UP001596143"/>
    </source>
</evidence>
<feature type="transmembrane region" description="Helical" evidence="6">
    <location>
        <begin position="51"/>
        <end position="69"/>
    </location>
</feature>
<comment type="subcellular location">
    <subcellularLocation>
        <location evidence="1">Cell membrane</location>
        <topology evidence="1">Multi-pass membrane protein</topology>
    </subcellularLocation>
</comment>
<sequence length="532" mass="58700">MTQKSKGNRFLNGVLLVTVATFIGKVLSALYRVPYQNMTGDLGYYVYQQVYPFYGAAMVVSLYGFPVVIAKMVTEAELKNGDKEALETALASFVLLSIFHFVLFFVLFFSAPIIANWMGDVKLTTPLQIISVVFLFVPFFSSMRGFFQGIGDMHSTAVSHLTEQFVRVACILSFAAFVVYAGKDAYAAGIGAALGSILGSGAGVLYLSYRVFRSRPSFVSLSFQRVKNRVREMTTTLFVQGFLIAMTSMMFILYQMVDAFTLPRLLQASGLGALDAKELKGVFDRGQPLLQFGTVIASTFAMVIVPLIHREITENNMARSRYFGGLAVRVALLIGAAAAIGLCLIAEPVNMMLFENKEGTIFIRILAFSLIASGVITTTSAVMQGHNDFVRPAFFLLLGLLVKAVGNTLFIPLSGGVGAAIATVIGFVVTAGSNVYVIYHKNWMDFPPLRWLWKMGKALFFMGIFVYGLLTLLEWIVPDGRVGATIISLVVASIGAWMFLQFTIQFSLFTKEERVRLPLLSQMERYIRRKES</sequence>
<feature type="transmembrane region" description="Helical" evidence="6">
    <location>
        <begin position="126"/>
        <end position="143"/>
    </location>
</feature>
<feature type="transmembrane region" description="Helical" evidence="6">
    <location>
        <begin position="289"/>
        <end position="309"/>
    </location>
</feature>
<feature type="transmembrane region" description="Helical" evidence="6">
    <location>
        <begin position="483"/>
        <end position="504"/>
    </location>
</feature>
<keyword evidence="2" id="KW-1003">Cell membrane</keyword>
<evidence type="ECO:0000256" key="1">
    <source>
        <dbReference type="ARBA" id="ARBA00004651"/>
    </source>
</evidence>
<evidence type="ECO:0000256" key="4">
    <source>
        <dbReference type="ARBA" id="ARBA00022989"/>
    </source>
</evidence>
<keyword evidence="4 6" id="KW-1133">Transmembrane helix</keyword>
<evidence type="ECO:0000256" key="5">
    <source>
        <dbReference type="ARBA" id="ARBA00023136"/>
    </source>
</evidence>
<dbReference type="CDD" id="cd13124">
    <property type="entry name" value="MATE_SpoVB_like"/>
    <property type="match status" value="1"/>
</dbReference>
<organism evidence="7 8">
    <name type="scientific">Aliibacillus thermotolerans</name>
    <dbReference type="NCBI Taxonomy" id="1834418"/>
    <lineage>
        <taxon>Bacteria</taxon>
        <taxon>Bacillati</taxon>
        <taxon>Bacillota</taxon>
        <taxon>Bacilli</taxon>
        <taxon>Bacillales</taxon>
        <taxon>Bacillaceae</taxon>
        <taxon>Aliibacillus</taxon>
    </lineage>
</organism>
<dbReference type="InterPro" id="IPR024923">
    <property type="entry name" value="PG_synth_SpoVB"/>
</dbReference>
<keyword evidence="5 6" id="KW-0472">Membrane</keyword>
<proteinExistence type="predicted"/>
<feature type="transmembrane region" description="Helical" evidence="6">
    <location>
        <begin position="394"/>
        <end position="413"/>
    </location>
</feature>
<dbReference type="EMBL" id="JBHSPF010000046">
    <property type="protein sequence ID" value="MFC5629065.1"/>
    <property type="molecule type" value="Genomic_DNA"/>
</dbReference>
<feature type="transmembrane region" description="Helical" evidence="6">
    <location>
        <begin position="233"/>
        <end position="257"/>
    </location>
</feature>
<feature type="transmembrane region" description="Helical" evidence="6">
    <location>
        <begin position="419"/>
        <end position="439"/>
    </location>
</feature>
<dbReference type="Pfam" id="PF01943">
    <property type="entry name" value="Polysacc_synt"/>
    <property type="match status" value="1"/>
</dbReference>
<dbReference type="InterPro" id="IPR002797">
    <property type="entry name" value="Polysacc_synth"/>
</dbReference>
<dbReference type="PANTHER" id="PTHR30250:SF29">
    <property type="entry name" value="POLYSACCHARIDE BIOSYNTHESIS PROTEIN C-TERMINAL DOMAIN-CONTAINING PROTEIN"/>
    <property type="match status" value="1"/>
</dbReference>
<feature type="transmembrane region" description="Helical" evidence="6">
    <location>
        <begin position="330"/>
        <end position="349"/>
    </location>
</feature>
<gene>
    <name evidence="7" type="ORF">ACFPTR_09285</name>
</gene>
<feature type="transmembrane region" description="Helical" evidence="6">
    <location>
        <begin position="90"/>
        <end position="114"/>
    </location>
</feature>
<feature type="transmembrane region" description="Helical" evidence="6">
    <location>
        <begin position="459"/>
        <end position="477"/>
    </location>
</feature>
<evidence type="ECO:0000256" key="2">
    <source>
        <dbReference type="ARBA" id="ARBA00022475"/>
    </source>
</evidence>
<feature type="transmembrane region" description="Helical" evidence="6">
    <location>
        <begin position="361"/>
        <end position="382"/>
    </location>
</feature>
<keyword evidence="8" id="KW-1185">Reference proteome</keyword>
<evidence type="ECO:0000256" key="6">
    <source>
        <dbReference type="SAM" id="Phobius"/>
    </source>
</evidence>
<dbReference type="RefSeq" id="WP_270895767.1">
    <property type="nucleotide sequence ID" value="NZ_JBHSPF010000046.1"/>
</dbReference>